<dbReference type="PANTHER" id="PTHR23507:SF1">
    <property type="entry name" value="FI18259P1-RELATED"/>
    <property type="match status" value="1"/>
</dbReference>
<accession>A0AAE0NP91</accession>
<keyword evidence="4 5" id="KW-0472">Membrane</keyword>
<dbReference type="SUPFAM" id="SSF103473">
    <property type="entry name" value="MFS general substrate transporter"/>
    <property type="match status" value="1"/>
</dbReference>
<evidence type="ECO:0000256" key="2">
    <source>
        <dbReference type="ARBA" id="ARBA00022692"/>
    </source>
</evidence>
<comment type="caution">
    <text evidence="6">The sequence shown here is derived from an EMBL/GenBank/DDBJ whole genome shotgun (WGS) entry which is preliminary data.</text>
</comment>
<dbReference type="EMBL" id="JAULSW010000004">
    <property type="protein sequence ID" value="KAK3385123.1"/>
    <property type="molecule type" value="Genomic_DNA"/>
</dbReference>
<gene>
    <name evidence="6" type="ORF">B0H63DRAFT_559813</name>
</gene>
<dbReference type="AlphaFoldDB" id="A0AAE0NP91"/>
<reference evidence="6" key="2">
    <citation type="submission" date="2023-06" db="EMBL/GenBank/DDBJ databases">
        <authorList>
            <consortium name="Lawrence Berkeley National Laboratory"/>
            <person name="Haridas S."/>
            <person name="Hensen N."/>
            <person name="Bonometti L."/>
            <person name="Westerberg I."/>
            <person name="Brannstrom I.O."/>
            <person name="Guillou S."/>
            <person name="Cros-Aarteil S."/>
            <person name="Calhoun S."/>
            <person name="Kuo A."/>
            <person name="Mondo S."/>
            <person name="Pangilinan J."/>
            <person name="Riley R."/>
            <person name="LaButti K."/>
            <person name="Andreopoulos B."/>
            <person name="Lipzen A."/>
            <person name="Chen C."/>
            <person name="Yanf M."/>
            <person name="Daum C."/>
            <person name="Ng V."/>
            <person name="Clum A."/>
            <person name="Steindorff A."/>
            <person name="Ohm R."/>
            <person name="Martin F."/>
            <person name="Silar P."/>
            <person name="Natvig D."/>
            <person name="Lalanne C."/>
            <person name="Gautier V."/>
            <person name="Ament-velasquez S.L."/>
            <person name="Kruys A."/>
            <person name="Hutchinson M.I."/>
            <person name="Powell A.J."/>
            <person name="Barry K."/>
            <person name="Miller A.N."/>
            <person name="Grigoriev I.V."/>
            <person name="Debuchy R."/>
            <person name="Gladieux P."/>
            <person name="Thoren M.H."/>
            <person name="Johannesson H."/>
        </authorList>
    </citation>
    <scope>NUCLEOTIDE SEQUENCE</scope>
    <source>
        <strain evidence="6">CBS 232.78</strain>
    </source>
</reference>
<evidence type="ECO:0000313" key="6">
    <source>
        <dbReference type="EMBL" id="KAK3385123.1"/>
    </source>
</evidence>
<keyword evidence="3 5" id="KW-1133">Transmembrane helix</keyword>
<feature type="transmembrane region" description="Helical" evidence="5">
    <location>
        <begin position="198"/>
        <end position="220"/>
    </location>
</feature>
<proteinExistence type="predicted"/>
<feature type="transmembrane region" description="Helical" evidence="5">
    <location>
        <begin position="76"/>
        <end position="94"/>
    </location>
</feature>
<feature type="transmembrane region" description="Helical" evidence="5">
    <location>
        <begin position="360"/>
        <end position="381"/>
    </location>
</feature>
<dbReference type="GO" id="GO:0016020">
    <property type="term" value="C:membrane"/>
    <property type="evidence" value="ECO:0007669"/>
    <property type="project" value="UniProtKB-SubCell"/>
</dbReference>
<sequence>MLPEKNSSSLWLESTSMALVCCGTVFVQTPFLRIYESVLCCQSLGRDCPFGGLEDEILCRNNKSVQTQLMDINANLVFWGGVLGPISAVFWVPLWQRLGLQRGLFFARLAAVLGEVVQAAVAYTNGWIPLENIFWASPLASSLLGGGGITFAVLMNTVVAKQTTSSDRSNAILFLNELIPSIFGTLANLVVWRAMDAWQAWTCVLAGLFISLVGVLLLLLGPRRQSDNTTDQRDGIQTTVISGLGALHRIRFAYREVRDQGRVAVLILILSTSFIYNAIGFVTNTLSKQYLPQRFGVNLGDVSLILGGTNFFTLILLVIINVVTKWPIFLIPMHPIIRSLAPMPFSGTQSDAIRWNLCKAAFFLLLGFIGNIILASARSVTTFRAGLLSVNLAIWYTSFTRALLTMLVDAKLLSMVLLLDQALEASGRMVNIEVINRLFWLGMEGDWPLSSPYWGVAVMCLGALGATLYALCSLSGGQSAEAAMASNDGHPTESSPLITRD</sequence>
<feature type="transmembrane region" description="Helical" evidence="5">
    <location>
        <begin position="106"/>
        <end position="128"/>
    </location>
</feature>
<protein>
    <submittedName>
        <fullName evidence="6">Uncharacterized protein</fullName>
    </submittedName>
</protein>
<feature type="transmembrane region" description="Helical" evidence="5">
    <location>
        <begin position="302"/>
        <end position="323"/>
    </location>
</feature>
<feature type="transmembrane region" description="Helical" evidence="5">
    <location>
        <begin position="263"/>
        <end position="282"/>
    </location>
</feature>
<evidence type="ECO:0000256" key="4">
    <source>
        <dbReference type="ARBA" id="ARBA00023136"/>
    </source>
</evidence>
<dbReference type="InterPro" id="IPR036259">
    <property type="entry name" value="MFS_trans_sf"/>
</dbReference>
<evidence type="ECO:0000313" key="7">
    <source>
        <dbReference type="Proteomes" id="UP001285441"/>
    </source>
</evidence>
<evidence type="ECO:0000256" key="5">
    <source>
        <dbReference type="SAM" id="Phobius"/>
    </source>
</evidence>
<feature type="transmembrane region" description="Helical" evidence="5">
    <location>
        <begin position="134"/>
        <end position="159"/>
    </location>
</feature>
<name>A0AAE0NP91_9PEZI</name>
<organism evidence="6 7">
    <name type="scientific">Podospora didyma</name>
    <dbReference type="NCBI Taxonomy" id="330526"/>
    <lineage>
        <taxon>Eukaryota</taxon>
        <taxon>Fungi</taxon>
        <taxon>Dikarya</taxon>
        <taxon>Ascomycota</taxon>
        <taxon>Pezizomycotina</taxon>
        <taxon>Sordariomycetes</taxon>
        <taxon>Sordariomycetidae</taxon>
        <taxon>Sordariales</taxon>
        <taxon>Podosporaceae</taxon>
        <taxon>Podospora</taxon>
    </lineage>
</organism>
<dbReference type="GO" id="GO:0022857">
    <property type="term" value="F:transmembrane transporter activity"/>
    <property type="evidence" value="ECO:0007669"/>
    <property type="project" value="TreeGrafter"/>
</dbReference>
<evidence type="ECO:0000256" key="3">
    <source>
        <dbReference type="ARBA" id="ARBA00022989"/>
    </source>
</evidence>
<feature type="transmembrane region" description="Helical" evidence="5">
    <location>
        <begin position="453"/>
        <end position="471"/>
    </location>
</feature>
<evidence type="ECO:0000256" key="1">
    <source>
        <dbReference type="ARBA" id="ARBA00004141"/>
    </source>
</evidence>
<reference evidence="6" key="1">
    <citation type="journal article" date="2023" name="Mol. Phylogenet. Evol.">
        <title>Genome-scale phylogeny and comparative genomics of the fungal order Sordariales.</title>
        <authorList>
            <person name="Hensen N."/>
            <person name="Bonometti L."/>
            <person name="Westerberg I."/>
            <person name="Brannstrom I.O."/>
            <person name="Guillou S."/>
            <person name="Cros-Aarteil S."/>
            <person name="Calhoun S."/>
            <person name="Haridas S."/>
            <person name="Kuo A."/>
            <person name="Mondo S."/>
            <person name="Pangilinan J."/>
            <person name="Riley R."/>
            <person name="LaButti K."/>
            <person name="Andreopoulos B."/>
            <person name="Lipzen A."/>
            <person name="Chen C."/>
            <person name="Yan M."/>
            <person name="Daum C."/>
            <person name="Ng V."/>
            <person name="Clum A."/>
            <person name="Steindorff A."/>
            <person name="Ohm R.A."/>
            <person name="Martin F."/>
            <person name="Silar P."/>
            <person name="Natvig D.O."/>
            <person name="Lalanne C."/>
            <person name="Gautier V."/>
            <person name="Ament-Velasquez S.L."/>
            <person name="Kruys A."/>
            <person name="Hutchinson M.I."/>
            <person name="Powell A.J."/>
            <person name="Barry K."/>
            <person name="Miller A.N."/>
            <person name="Grigoriev I.V."/>
            <person name="Debuchy R."/>
            <person name="Gladieux P."/>
            <person name="Hiltunen Thoren M."/>
            <person name="Johannesson H."/>
        </authorList>
    </citation>
    <scope>NUCLEOTIDE SEQUENCE</scope>
    <source>
        <strain evidence="6">CBS 232.78</strain>
    </source>
</reference>
<dbReference type="Proteomes" id="UP001285441">
    <property type="component" value="Unassembled WGS sequence"/>
</dbReference>
<dbReference type="PANTHER" id="PTHR23507">
    <property type="entry name" value="ZGC:174356"/>
    <property type="match status" value="1"/>
</dbReference>
<feature type="transmembrane region" description="Helical" evidence="5">
    <location>
        <begin position="171"/>
        <end position="192"/>
    </location>
</feature>
<comment type="subcellular location">
    <subcellularLocation>
        <location evidence="1">Membrane</location>
        <topology evidence="1">Multi-pass membrane protein</topology>
    </subcellularLocation>
</comment>
<keyword evidence="2 5" id="KW-0812">Transmembrane</keyword>
<feature type="transmembrane region" description="Helical" evidence="5">
    <location>
        <begin position="393"/>
        <end position="419"/>
    </location>
</feature>
<keyword evidence="7" id="KW-1185">Reference proteome</keyword>